<keyword evidence="2" id="KW-0808">Transferase</keyword>
<dbReference type="InterPro" id="IPR010286">
    <property type="entry name" value="METTL16/RlmF"/>
</dbReference>
<protein>
    <recommendedName>
        <fullName evidence="5">U6 small nuclear RNA (adenine-(43)-N(6))-methyltransferase</fullName>
    </recommendedName>
</protein>
<dbReference type="PANTHER" id="PTHR13393:SF0">
    <property type="entry name" value="RNA N6-ADENOSINE-METHYLTRANSFERASE METTL16"/>
    <property type="match status" value="1"/>
</dbReference>
<dbReference type="SUPFAM" id="SSF53335">
    <property type="entry name" value="S-adenosyl-L-methionine-dependent methyltransferases"/>
    <property type="match status" value="1"/>
</dbReference>
<keyword evidence="4" id="KW-1185">Reference proteome</keyword>
<dbReference type="PANTHER" id="PTHR13393">
    <property type="entry name" value="SAM-DEPENDENT METHYLTRANSFERASE"/>
    <property type="match status" value="1"/>
</dbReference>
<dbReference type="Proteomes" id="UP000249390">
    <property type="component" value="Unassembled WGS sequence"/>
</dbReference>
<dbReference type="InterPro" id="IPR029063">
    <property type="entry name" value="SAM-dependent_MTases_sf"/>
</dbReference>
<evidence type="ECO:0000313" key="3">
    <source>
        <dbReference type="EMBL" id="RAL39745.1"/>
    </source>
</evidence>
<accession>A0A328D1X9</accession>
<comment type="caution">
    <text evidence="3">The sequence shown here is derived from an EMBL/GenBank/DDBJ whole genome shotgun (WGS) entry which is preliminary data.</text>
</comment>
<name>A0A328D1X9_9ASTE</name>
<reference evidence="3 4" key="1">
    <citation type="submission" date="2018-06" db="EMBL/GenBank/DDBJ databases">
        <title>The Genome of Cuscuta australis (Dodder) Provides Insight into the Evolution of Plant Parasitism.</title>
        <authorList>
            <person name="Liu H."/>
        </authorList>
    </citation>
    <scope>NUCLEOTIDE SEQUENCE [LARGE SCALE GENOMIC DNA]</scope>
    <source>
        <strain evidence="4">cv. Yunnan</strain>
        <tissue evidence="3">Vines</tissue>
    </source>
</reference>
<proteinExistence type="predicted"/>
<evidence type="ECO:0008006" key="5">
    <source>
        <dbReference type="Google" id="ProtNLM"/>
    </source>
</evidence>
<dbReference type="Pfam" id="PF05971">
    <property type="entry name" value="Methyltransf_10"/>
    <property type="match status" value="2"/>
</dbReference>
<dbReference type="FunFam" id="3.40.50.150:FF:000261">
    <property type="entry name" value="U6 small nuclear RNA (adenine-(43)-N(6))-methyltransferase"/>
    <property type="match status" value="1"/>
</dbReference>
<dbReference type="GO" id="GO:0070475">
    <property type="term" value="P:rRNA base methylation"/>
    <property type="evidence" value="ECO:0007669"/>
    <property type="project" value="TreeGrafter"/>
</dbReference>
<keyword evidence="1" id="KW-0489">Methyltransferase</keyword>
<dbReference type="GO" id="GO:0008168">
    <property type="term" value="F:methyltransferase activity"/>
    <property type="evidence" value="ECO:0007669"/>
    <property type="project" value="UniProtKB-KW"/>
</dbReference>
<evidence type="ECO:0000313" key="4">
    <source>
        <dbReference type="Proteomes" id="UP000249390"/>
    </source>
</evidence>
<evidence type="ECO:0000256" key="1">
    <source>
        <dbReference type="ARBA" id="ARBA00022603"/>
    </source>
</evidence>
<organism evidence="3 4">
    <name type="scientific">Cuscuta australis</name>
    <dbReference type="NCBI Taxonomy" id="267555"/>
    <lineage>
        <taxon>Eukaryota</taxon>
        <taxon>Viridiplantae</taxon>
        <taxon>Streptophyta</taxon>
        <taxon>Embryophyta</taxon>
        <taxon>Tracheophyta</taxon>
        <taxon>Spermatophyta</taxon>
        <taxon>Magnoliopsida</taxon>
        <taxon>eudicotyledons</taxon>
        <taxon>Gunneridae</taxon>
        <taxon>Pentapetalae</taxon>
        <taxon>asterids</taxon>
        <taxon>lamiids</taxon>
        <taxon>Solanales</taxon>
        <taxon>Convolvulaceae</taxon>
        <taxon>Cuscuteae</taxon>
        <taxon>Cuscuta</taxon>
        <taxon>Cuscuta subgen. Grammica</taxon>
        <taxon>Cuscuta sect. Cleistogrammica</taxon>
    </lineage>
</organism>
<dbReference type="EMBL" id="NQVE01000200">
    <property type="protein sequence ID" value="RAL39745.1"/>
    <property type="molecule type" value="Genomic_DNA"/>
</dbReference>
<dbReference type="GO" id="GO:0005634">
    <property type="term" value="C:nucleus"/>
    <property type="evidence" value="ECO:0007669"/>
    <property type="project" value="TreeGrafter"/>
</dbReference>
<gene>
    <name evidence="3" type="ORF">DM860_003278</name>
</gene>
<dbReference type="AlphaFoldDB" id="A0A328D1X9"/>
<dbReference type="Gene3D" id="3.40.50.150">
    <property type="entry name" value="Vaccinia Virus protein VP39"/>
    <property type="match status" value="1"/>
</dbReference>
<evidence type="ECO:0000256" key="2">
    <source>
        <dbReference type="ARBA" id="ARBA00022679"/>
    </source>
</evidence>
<sequence length="461" mass="52053">MAPSKKRKRATIHPRNKYSENPPDFGLLASLYPSFEPYVFCNRDGRHRIDWTDFNATRELTRVLLRHDHHLDWWIPDGQLCPTVPNRSNYIHWIEDLLSSDIVPKSQSNENAVKGFDIGTGANCIYPLLGASLLGWRFVGTDFTDVALEWAERNVKSNPHISDLIEIRKVVIQDSSFDDDRVLNGPLINCKRDVDEDSNYHGPPIIMGVVKDGETFDFCMCNPPFFDAIEEAGQNPKTSCGGTREEMVCPGGERAFIIRMIDDSVQLKQCFRWYTSMVGRKANMKVLISKLWEVGVTVVKTTEFVQGQTCRWGLAWSFVAPANKAIPHRIAEKTNDSFMLEGLQSGHSAFNLLQSVESFFCSNGASCKLNTAALYIDITYPNEHSDVPKPIEMHNKDSANQINDVHFRVSVFQQIPGTLLVKGSLQKKDTSSNSGTGAFSLMFQRLEVFLRNAFCKEKSAR</sequence>